<feature type="compositionally biased region" description="Basic and acidic residues" evidence="1">
    <location>
        <begin position="1"/>
        <end position="12"/>
    </location>
</feature>
<dbReference type="EMBL" id="AEEC02000006">
    <property type="protein sequence ID" value="EOA05713.1"/>
    <property type="molecule type" value="Genomic_DNA"/>
</dbReference>
<proteinExistence type="predicted"/>
<dbReference type="AlphaFoldDB" id="A0AAI9IH75"/>
<protein>
    <submittedName>
        <fullName evidence="2">Uncharacterized protein</fullName>
    </submittedName>
</protein>
<evidence type="ECO:0000256" key="1">
    <source>
        <dbReference type="SAM" id="MobiDB-lite"/>
    </source>
</evidence>
<evidence type="ECO:0000313" key="3">
    <source>
        <dbReference type="Proteomes" id="UP000006772"/>
    </source>
</evidence>
<comment type="caution">
    <text evidence="2">The sequence shown here is derived from an EMBL/GenBank/DDBJ whole genome shotgun (WGS) entry which is preliminary data.</text>
</comment>
<evidence type="ECO:0000313" key="2">
    <source>
        <dbReference type="EMBL" id="EOA05713.1"/>
    </source>
</evidence>
<feature type="compositionally biased region" description="Basic and acidic residues" evidence="1">
    <location>
        <begin position="34"/>
        <end position="43"/>
    </location>
</feature>
<dbReference type="Proteomes" id="UP000006772">
    <property type="component" value="Unassembled WGS sequence"/>
</dbReference>
<accession>A0AAI9IH75</accession>
<name>A0AAI9IH75_9BURK</name>
<gene>
    <name evidence="2" type="ORF">HFRIS_006458</name>
</gene>
<dbReference type="RefSeq" id="WP_006462462.1">
    <property type="nucleotide sequence ID" value="NZ_AEEC02000006.1"/>
</dbReference>
<reference evidence="2 3" key="1">
    <citation type="journal article" date="2013" name="Front. Microbiol.">
        <title>The genome of the endophytic bacterium H. frisingense GSF30(T) identifies diverse strategies in the Herbaspirillum genus to interact with plants.</title>
        <authorList>
            <person name="Straub D."/>
            <person name="Rothballer M."/>
            <person name="Hartmann A."/>
            <person name="Ludewig U."/>
        </authorList>
    </citation>
    <scope>NUCLEOTIDE SEQUENCE [LARGE SCALE GENOMIC DNA]</scope>
    <source>
        <strain evidence="2 3">GSF30</strain>
    </source>
</reference>
<organism evidence="2 3">
    <name type="scientific">Herbaspirillum frisingense GSF30</name>
    <dbReference type="NCBI Taxonomy" id="864073"/>
    <lineage>
        <taxon>Bacteria</taxon>
        <taxon>Pseudomonadati</taxon>
        <taxon>Pseudomonadota</taxon>
        <taxon>Betaproteobacteria</taxon>
        <taxon>Burkholderiales</taxon>
        <taxon>Oxalobacteraceae</taxon>
        <taxon>Herbaspirillum</taxon>
    </lineage>
</organism>
<feature type="region of interest" description="Disordered" evidence="1">
    <location>
        <begin position="1"/>
        <end position="81"/>
    </location>
</feature>
<sequence>MNQLENRPENQRDPANARTDQPVRPGEAPTVTQFEKEEKDHEGTLGGQPPLHAPAGIQRSGRGGVLVEEGALAGKPDTSKP</sequence>